<reference evidence="1" key="1">
    <citation type="submission" date="2021-01" db="UniProtKB">
        <authorList>
            <consortium name="EnsemblMetazoa"/>
        </authorList>
    </citation>
    <scope>IDENTIFICATION</scope>
</reference>
<sequence>MKANMSAVAAFNEEGQKFFHRARNEALNVEQEFAEQQKLYAKFADNYAQVRSEGGFQGPKRISEAIYGLLGESKDAKILDYGCGIRPVADILIDKYGFCNIDGTEPCKELLDIAKRRHKMNNLFKIGSHDDHSIMGSKQYDLICSSGVFFATPSHPGISCIRSLCELTKSEGWIVLCMAESYLTAQIMEGFEHLEREGCIKMFSIHIFEGYRKSTPQEQSQGMTIKGAIVKMQVA</sequence>
<evidence type="ECO:0008006" key="3">
    <source>
        <dbReference type="Google" id="ProtNLM"/>
    </source>
</evidence>
<accession>A0A7M5XI13</accession>
<dbReference type="Gene3D" id="3.40.50.150">
    <property type="entry name" value="Vaccinia Virus protein VP39"/>
    <property type="match status" value="1"/>
</dbReference>
<evidence type="ECO:0000313" key="1">
    <source>
        <dbReference type="EnsemblMetazoa" id="CLYHEMP023369.1"/>
    </source>
</evidence>
<dbReference type="Pfam" id="PF13489">
    <property type="entry name" value="Methyltransf_23"/>
    <property type="match status" value="1"/>
</dbReference>
<dbReference type="InterPro" id="IPR029063">
    <property type="entry name" value="SAM-dependent_MTases_sf"/>
</dbReference>
<dbReference type="EnsemblMetazoa" id="CLYHEMT023369.1">
    <property type="protein sequence ID" value="CLYHEMP023369.1"/>
    <property type="gene ID" value="CLYHEMG023369"/>
</dbReference>
<dbReference type="Proteomes" id="UP000594262">
    <property type="component" value="Unplaced"/>
</dbReference>
<keyword evidence="2" id="KW-1185">Reference proteome</keyword>
<dbReference type="SUPFAM" id="SSF53335">
    <property type="entry name" value="S-adenosyl-L-methionine-dependent methyltransferases"/>
    <property type="match status" value="1"/>
</dbReference>
<dbReference type="OrthoDB" id="5946438at2759"/>
<dbReference type="AlphaFoldDB" id="A0A7M5XI13"/>
<proteinExistence type="predicted"/>
<name>A0A7M5XI13_9CNID</name>
<organism evidence="1 2">
    <name type="scientific">Clytia hemisphaerica</name>
    <dbReference type="NCBI Taxonomy" id="252671"/>
    <lineage>
        <taxon>Eukaryota</taxon>
        <taxon>Metazoa</taxon>
        <taxon>Cnidaria</taxon>
        <taxon>Hydrozoa</taxon>
        <taxon>Hydroidolina</taxon>
        <taxon>Leptothecata</taxon>
        <taxon>Obeliida</taxon>
        <taxon>Clytiidae</taxon>
        <taxon>Clytia</taxon>
    </lineage>
</organism>
<protein>
    <recommendedName>
        <fullName evidence="3">Methyltransferase domain-containing protein</fullName>
    </recommendedName>
</protein>
<evidence type="ECO:0000313" key="2">
    <source>
        <dbReference type="Proteomes" id="UP000594262"/>
    </source>
</evidence>